<proteinExistence type="predicted"/>
<comment type="caution">
    <text evidence="2">The sequence shown here is derived from an EMBL/GenBank/DDBJ whole genome shotgun (WGS) entry which is preliminary data.</text>
</comment>
<dbReference type="Proteomes" id="UP000011668">
    <property type="component" value="Unassembled WGS sequence"/>
</dbReference>
<keyword evidence="3" id="KW-1185">Reference proteome</keyword>
<sequence>MIFAKALHVSRMSSPCPTKRDPRWRCSTESTLCGQSTSSRVTQGLGFGPGNLRQLPRPSYATADADQAHGLRNGGQPSATDQRGSHAQGRRASLVPISPLSALRRLSKSPALGNPFV</sequence>
<dbReference type="EMBL" id="AFRT01005494">
    <property type="protein sequence ID" value="ELU35732.1"/>
    <property type="molecule type" value="Genomic_DNA"/>
</dbReference>
<reference evidence="2 3" key="1">
    <citation type="journal article" date="2013" name="Nat. Commun.">
        <title>The evolution and pathogenic mechanisms of the rice sheath blight pathogen.</title>
        <authorList>
            <person name="Zheng A."/>
            <person name="Lin R."/>
            <person name="Xu L."/>
            <person name="Qin P."/>
            <person name="Tang C."/>
            <person name="Ai P."/>
            <person name="Zhang D."/>
            <person name="Liu Y."/>
            <person name="Sun Z."/>
            <person name="Feng H."/>
            <person name="Wang Y."/>
            <person name="Chen Y."/>
            <person name="Liang X."/>
            <person name="Fu R."/>
            <person name="Li Q."/>
            <person name="Zhang J."/>
            <person name="Yu X."/>
            <person name="Xie Z."/>
            <person name="Ding L."/>
            <person name="Guan P."/>
            <person name="Tang J."/>
            <person name="Liang Y."/>
            <person name="Wang S."/>
            <person name="Deng Q."/>
            <person name="Li S."/>
            <person name="Zhu J."/>
            <person name="Wang L."/>
            <person name="Liu H."/>
            <person name="Li P."/>
        </authorList>
    </citation>
    <scope>NUCLEOTIDE SEQUENCE [LARGE SCALE GENOMIC DNA]</scope>
    <source>
        <strain evidence="3">AG-1 IA</strain>
    </source>
</reference>
<gene>
    <name evidence="2" type="ORF">AG1IA_10238</name>
</gene>
<evidence type="ECO:0000313" key="3">
    <source>
        <dbReference type="Proteomes" id="UP000011668"/>
    </source>
</evidence>
<feature type="compositionally biased region" description="Polar residues" evidence="1">
    <location>
        <begin position="27"/>
        <end position="42"/>
    </location>
</feature>
<name>L8WG87_THACA</name>
<evidence type="ECO:0000313" key="2">
    <source>
        <dbReference type="EMBL" id="ELU35732.1"/>
    </source>
</evidence>
<dbReference type="HOGENOM" id="CLU_2086411_0_0_1"/>
<protein>
    <submittedName>
        <fullName evidence="2">Uncharacterized protein</fullName>
    </submittedName>
</protein>
<accession>L8WG87</accession>
<feature type="region of interest" description="Disordered" evidence="1">
    <location>
        <begin position="9"/>
        <end position="96"/>
    </location>
</feature>
<evidence type="ECO:0000256" key="1">
    <source>
        <dbReference type="SAM" id="MobiDB-lite"/>
    </source>
</evidence>
<dbReference type="AlphaFoldDB" id="L8WG87"/>
<organism evidence="2 3">
    <name type="scientific">Thanatephorus cucumeris (strain AG1-IA)</name>
    <name type="common">Rice sheath blight fungus</name>
    <name type="synonym">Rhizoctonia solani</name>
    <dbReference type="NCBI Taxonomy" id="983506"/>
    <lineage>
        <taxon>Eukaryota</taxon>
        <taxon>Fungi</taxon>
        <taxon>Dikarya</taxon>
        <taxon>Basidiomycota</taxon>
        <taxon>Agaricomycotina</taxon>
        <taxon>Agaricomycetes</taxon>
        <taxon>Cantharellales</taxon>
        <taxon>Ceratobasidiaceae</taxon>
        <taxon>Rhizoctonia</taxon>
        <taxon>Rhizoctonia solani AG-1</taxon>
    </lineage>
</organism>